<dbReference type="InterPro" id="IPR036513">
    <property type="entry name" value="STAS_dom_sf"/>
</dbReference>
<dbReference type="InterPro" id="IPR002645">
    <property type="entry name" value="STAS_dom"/>
</dbReference>
<organism evidence="2 3">
    <name type="scientific">Proteobacteria bacterium 228</name>
    <dbReference type="NCBI Taxonomy" id="2083153"/>
    <lineage>
        <taxon>Bacteria</taxon>
        <taxon>Pseudomonadati</taxon>
        <taxon>Pseudomonadota</taxon>
    </lineage>
</organism>
<dbReference type="PROSITE" id="PS50801">
    <property type="entry name" value="STAS"/>
    <property type="match status" value="1"/>
</dbReference>
<accession>A0A2S5KIZ5</accession>
<dbReference type="Proteomes" id="UP000238196">
    <property type="component" value="Unassembled WGS sequence"/>
</dbReference>
<dbReference type="EMBL" id="PRLP01000136">
    <property type="protein sequence ID" value="PPC74722.1"/>
    <property type="molecule type" value="Genomic_DNA"/>
</dbReference>
<feature type="domain" description="STAS" evidence="1">
    <location>
        <begin position="1"/>
        <end position="101"/>
    </location>
</feature>
<reference evidence="2 3" key="1">
    <citation type="submission" date="2018-02" db="EMBL/GenBank/DDBJ databases">
        <title>novel marine gammaproteobacteria from coastal saline agro ecosystem.</title>
        <authorList>
            <person name="Krishnan R."/>
            <person name="Ramesh Kumar N."/>
        </authorList>
    </citation>
    <scope>NUCLEOTIDE SEQUENCE [LARGE SCALE GENOMIC DNA]</scope>
    <source>
        <strain evidence="2 3">228</strain>
    </source>
</reference>
<comment type="caution">
    <text evidence="2">The sequence shown here is derived from an EMBL/GenBank/DDBJ whole genome shotgun (WGS) entry which is preliminary data.</text>
</comment>
<dbReference type="InterPro" id="IPR058548">
    <property type="entry name" value="MlaB-like_STAS"/>
</dbReference>
<dbReference type="OrthoDB" id="5816515at2"/>
<dbReference type="InterPro" id="IPR052746">
    <property type="entry name" value="MlaB_ABC_Transporter"/>
</dbReference>
<dbReference type="CDD" id="cd07043">
    <property type="entry name" value="STAS_anti-anti-sigma_factors"/>
    <property type="match status" value="1"/>
</dbReference>
<dbReference type="AlphaFoldDB" id="A0A2S5KIZ5"/>
<proteinExistence type="predicted"/>
<evidence type="ECO:0000313" key="3">
    <source>
        <dbReference type="Proteomes" id="UP000238196"/>
    </source>
</evidence>
<dbReference type="SUPFAM" id="SSF52091">
    <property type="entry name" value="SpoIIaa-like"/>
    <property type="match status" value="1"/>
</dbReference>
<dbReference type="Pfam" id="PF13466">
    <property type="entry name" value="STAS_2"/>
    <property type="match status" value="1"/>
</dbReference>
<dbReference type="PANTHER" id="PTHR35849">
    <property type="entry name" value="BLR2341 PROTEIN"/>
    <property type="match status" value="1"/>
</dbReference>
<dbReference type="PANTHER" id="PTHR35849:SF2">
    <property type="entry name" value="BLR2341 PROTEIN"/>
    <property type="match status" value="1"/>
</dbReference>
<gene>
    <name evidence="2" type="ORF">C4K68_24325</name>
</gene>
<protein>
    <submittedName>
        <fullName evidence="2">Anti-sigma factor antagonist</fullName>
    </submittedName>
</protein>
<evidence type="ECO:0000259" key="1">
    <source>
        <dbReference type="PROSITE" id="PS50801"/>
    </source>
</evidence>
<dbReference type="Gene3D" id="3.30.750.24">
    <property type="entry name" value="STAS domain"/>
    <property type="match status" value="1"/>
</dbReference>
<sequence>MSDITTQDGRRELTLDSALTIYTAADTKLQLVGALQGALELHLNLSQIEEFDCAGLQLLLAVSQEAQRQNISFSIEGATAAVTDIVQMLGLNGQLPIGGLH</sequence>
<evidence type="ECO:0000313" key="2">
    <source>
        <dbReference type="EMBL" id="PPC74722.1"/>
    </source>
</evidence>
<name>A0A2S5KIZ5_9PROT</name>